<dbReference type="STRING" id="76114.ebA2471"/>
<protein>
    <submittedName>
        <fullName evidence="1">Uncharacterized protein</fullName>
    </submittedName>
</protein>
<reference evidence="1 2" key="1">
    <citation type="journal article" date="2005" name="Arch. Microbiol.">
        <title>The genome sequence of an anaerobic aromatic-degrading denitrifying bacterium, strain EbN1.</title>
        <authorList>
            <person name="Rabus R."/>
            <person name="Kube M."/>
            <person name="Heider J."/>
            <person name="Beck A."/>
            <person name="Heitmann K."/>
            <person name="Widdel F."/>
            <person name="Reinhardt R."/>
        </authorList>
    </citation>
    <scope>NUCLEOTIDE SEQUENCE [LARGE SCALE GENOMIC DNA]</scope>
    <source>
        <strain evidence="1 2">EbN1</strain>
    </source>
</reference>
<dbReference type="Proteomes" id="UP000006552">
    <property type="component" value="Chromosome"/>
</dbReference>
<organism evidence="1 2">
    <name type="scientific">Aromatoleum aromaticum (strain DSM 19018 / LMG 30748 / EbN1)</name>
    <name type="common">Azoarcus sp. (strain EbN1)</name>
    <dbReference type="NCBI Taxonomy" id="76114"/>
    <lineage>
        <taxon>Bacteria</taxon>
        <taxon>Pseudomonadati</taxon>
        <taxon>Pseudomonadota</taxon>
        <taxon>Betaproteobacteria</taxon>
        <taxon>Rhodocyclales</taxon>
        <taxon>Rhodocyclaceae</taxon>
        <taxon>Aromatoleum</taxon>
    </lineage>
</organism>
<dbReference type="AlphaFoldDB" id="Q5P593"/>
<gene>
    <name evidence="1" type="ORF">ebA2471</name>
</gene>
<evidence type="ECO:0000313" key="2">
    <source>
        <dbReference type="Proteomes" id="UP000006552"/>
    </source>
</evidence>
<keyword evidence="2" id="KW-1185">Reference proteome</keyword>
<evidence type="ECO:0000313" key="1">
    <source>
        <dbReference type="EMBL" id="CAI07519.1"/>
    </source>
</evidence>
<name>Q5P593_AROAE</name>
<proteinExistence type="predicted"/>
<dbReference type="HOGENOM" id="CLU_1891849_0_0_4"/>
<sequence>MSAWASIPPGPRPYFGTRCKHRDPRGACDYFSLTAFSAGLSTRTDKPSVPEMCCMVSIGTLVVRRQIDPGCNSSCKTGLVGFRQSRDPHVYAKGMIRRRCREIRPSIVLQSRADPTQYPSLHMNRFAVVWQGAR</sequence>
<accession>Q5P593</accession>
<dbReference type="EMBL" id="CR555306">
    <property type="protein sequence ID" value="CAI07519.1"/>
    <property type="molecule type" value="Genomic_DNA"/>
</dbReference>
<dbReference type="KEGG" id="eba:ebA2471"/>